<reference evidence="1" key="1">
    <citation type="journal article" date="2021" name="Proc. Natl. Acad. Sci. U.S.A.">
        <title>A Catalog of Tens of Thousands of Viruses from Human Metagenomes Reveals Hidden Associations with Chronic Diseases.</title>
        <authorList>
            <person name="Tisza M.J."/>
            <person name="Buck C.B."/>
        </authorList>
    </citation>
    <scope>NUCLEOTIDE SEQUENCE</scope>
    <source>
        <strain evidence="1">CtFWA4</strain>
    </source>
</reference>
<evidence type="ECO:0000313" key="1">
    <source>
        <dbReference type="EMBL" id="DAD69931.1"/>
    </source>
</evidence>
<organism evidence="1">
    <name type="scientific">Caudovirales sp. ctFWA4</name>
    <dbReference type="NCBI Taxonomy" id="2827628"/>
    <lineage>
        <taxon>Viruses</taxon>
        <taxon>Duplodnaviria</taxon>
        <taxon>Heunggongvirae</taxon>
        <taxon>Uroviricota</taxon>
        <taxon>Caudoviricetes</taxon>
    </lineage>
</organism>
<dbReference type="EMBL" id="BK015858">
    <property type="protein sequence ID" value="DAD69931.1"/>
    <property type="molecule type" value="Genomic_DNA"/>
</dbReference>
<sequence>MNEKEILKSALSLYGSTAQTVVAIEELSELQKELCKSLRFGANRQHIAEEIADVQIMLEQMMILYELHVDVAEWECKKVNRLRERLAQDSMDARRCDAED</sequence>
<dbReference type="CDD" id="cd11539">
    <property type="entry name" value="NTP-PPase_u2"/>
    <property type="match status" value="1"/>
</dbReference>
<protein>
    <submittedName>
        <fullName evidence="1">Nucleoside triphosphate pyrophosphohydrolase</fullName>
    </submittedName>
</protein>
<dbReference type="SUPFAM" id="SSF101386">
    <property type="entry name" value="all-alpha NTP pyrophosphatases"/>
    <property type="match status" value="1"/>
</dbReference>
<name>A0A8S5LJC7_9CAUD</name>
<accession>A0A8S5LJC7</accession>
<proteinExistence type="predicted"/>